<dbReference type="VEuPathDB" id="FungiDB:SPRG_10243"/>
<proteinExistence type="predicted"/>
<accession>A0A067C1T5</accession>
<dbReference type="OrthoDB" id="10647313at2759"/>
<feature type="region of interest" description="Disordered" evidence="2">
    <location>
        <begin position="199"/>
        <end position="226"/>
    </location>
</feature>
<dbReference type="EMBL" id="KK583239">
    <property type="protein sequence ID" value="KDO24709.1"/>
    <property type="molecule type" value="Genomic_DNA"/>
</dbReference>
<keyword evidence="4" id="KW-1185">Reference proteome</keyword>
<dbReference type="GeneID" id="24132362"/>
<dbReference type="Proteomes" id="UP000030745">
    <property type="component" value="Unassembled WGS sequence"/>
</dbReference>
<reference evidence="3 4" key="1">
    <citation type="journal article" date="2013" name="PLoS Genet.">
        <title>Distinctive expansion of potential virulence genes in the genome of the oomycete fish pathogen Saprolegnia parasitica.</title>
        <authorList>
            <person name="Jiang R.H."/>
            <person name="de Bruijn I."/>
            <person name="Haas B.J."/>
            <person name="Belmonte R."/>
            <person name="Lobach L."/>
            <person name="Christie J."/>
            <person name="van den Ackerveken G."/>
            <person name="Bottin A."/>
            <person name="Bulone V."/>
            <person name="Diaz-Moreno S.M."/>
            <person name="Dumas B."/>
            <person name="Fan L."/>
            <person name="Gaulin E."/>
            <person name="Govers F."/>
            <person name="Grenville-Briggs L.J."/>
            <person name="Horner N.R."/>
            <person name="Levin J.Z."/>
            <person name="Mammella M."/>
            <person name="Meijer H.J."/>
            <person name="Morris P."/>
            <person name="Nusbaum C."/>
            <person name="Oome S."/>
            <person name="Phillips A.J."/>
            <person name="van Rooyen D."/>
            <person name="Rzeszutek E."/>
            <person name="Saraiva M."/>
            <person name="Secombes C.J."/>
            <person name="Seidl M.F."/>
            <person name="Snel B."/>
            <person name="Stassen J.H."/>
            <person name="Sykes S."/>
            <person name="Tripathy S."/>
            <person name="van den Berg H."/>
            <person name="Vega-Arreguin J.C."/>
            <person name="Wawra S."/>
            <person name="Young S.K."/>
            <person name="Zeng Q."/>
            <person name="Dieguez-Uribeondo J."/>
            <person name="Russ C."/>
            <person name="Tyler B.M."/>
            <person name="van West P."/>
        </authorList>
    </citation>
    <scope>NUCLEOTIDE SEQUENCE [LARGE SCALE GENOMIC DNA]</scope>
    <source>
        <strain evidence="3 4">CBS 223.65</strain>
    </source>
</reference>
<protein>
    <submittedName>
        <fullName evidence="3">Uncharacterized protein</fullName>
    </submittedName>
</protein>
<gene>
    <name evidence="3" type="ORF">SPRG_10243</name>
</gene>
<sequence>MPDLGAPPLLRCETLLVAAEQSTVALVTQLAHEQASIAEARATTETKWKDIALGQEHEITRLKDELRLLRVELRDAVQRNACTEEDLTTTARATAARNDELQALLATSHANNAVLMDQVRAQRESLEELQLRLRRHVEQETSDKHTITVLRDACDAERRAKDKLEALLVAMVQAANAPPSTHGFRTVLEVPSTSLLHAASKKPNVAPPPKPRLGVVETAPVTPTWK</sequence>
<dbReference type="KEGG" id="spar:SPRG_10243"/>
<dbReference type="AlphaFoldDB" id="A0A067C1T5"/>
<dbReference type="OMA" id="ATTETKW"/>
<evidence type="ECO:0000256" key="1">
    <source>
        <dbReference type="SAM" id="Coils"/>
    </source>
</evidence>
<evidence type="ECO:0000313" key="4">
    <source>
        <dbReference type="Proteomes" id="UP000030745"/>
    </source>
</evidence>
<feature type="coiled-coil region" evidence="1">
    <location>
        <begin position="112"/>
        <end position="139"/>
    </location>
</feature>
<evidence type="ECO:0000313" key="3">
    <source>
        <dbReference type="EMBL" id="KDO24709.1"/>
    </source>
</evidence>
<dbReference type="RefSeq" id="XP_012204589.1">
    <property type="nucleotide sequence ID" value="XM_012349199.1"/>
</dbReference>
<name>A0A067C1T5_SAPPC</name>
<organism evidence="3 4">
    <name type="scientific">Saprolegnia parasitica (strain CBS 223.65)</name>
    <dbReference type="NCBI Taxonomy" id="695850"/>
    <lineage>
        <taxon>Eukaryota</taxon>
        <taxon>Sar</taxon>
        <taxon>Stramenopiles</taxon>
        <taxon>Oomycota</taxon>
        <taxon>Saprolegniomycetes</taxon>
        <taxon>Saprolegniales</taxon>
        <taxon>Saprolegniaceae</taxon>
        <taxon>Saprolegnia</taxon>
    </lineage>
</organism>
<evidence type="ECO:0000256" key="2">
    <source>
        <dbReference type="SAM" id="MobiDB-lite"/>
    </source>
</evidence>
<keyword evidence="1" id="KW-0175">Coiled coil</keyword>